<sequence length="332" mass="36356">MKRTPLILFLTLGVLLIFTGALLYAQEEAENTQVVQGAFATLPEEPPIPEDNAMTPEKVELGKMLYFDPRLSSSGVISCHTCHNLSLGGTDRLPSSLGHEFLTGGRNAPTVLNAAFFNLQFWDGRATGLEEQAQGPIQAGVEMAMPADMAVNRIASIEGYLPYFEAAFPDEETPITFENIAKAIATFERTLITPNDALDRYLRGDEEALSDDAKRGMEIVVQVGCIACHNGPMLSTGTLMPFRHGEDLGLATVTGEESDEFMFRVATWRNVSLTAPYFHDGSAETLEDAIRIMGSVQLNRDLTEDEVYYIVAFLESLEGEVPEITIPDLPAD</sequence>
<organism evidence="11 12">
    <name type="scientific">Phototrophicus methaneseepsis</name>
    <dbReference type="NCBI Taxonomy" id="2710758"/>
    <lineage>
        <taxon>Bacteria</taxon>
        <taxon>Bacillati</taxon>
        <taxon>Chloroflexota</taxon>
        <taxon>Candidatus Thermofontia</taxon>
        <taxon>Phototrophicales</taxon>
        <taxon>Phototrophicaceae</taxon>
        <taxon>Phototrophicus</taxon>
    </lineage>
</organism>
<dbReference type="PANTHER" id="PTHR30600:SF7">
    <property type="entry name" value="CYTOCHROME C PEROXIDASE-RELATED"/>
    <property type="match status" value="1"/>
</dbReference>
<keyword evidence="12" id="KW-1185">Reference proteome</keyword>
<dbReference type="InterPro" id="IPR026259">
    <property type="entry name" value="MauG/Cytc_peroxidase"/>
</dbReference>
<comment type="PTM">
    <text evidence="8">Binds 2 heme groups per subunit.</text>
</comment>
<evidence type="ECO:0000256" key="3">
    <source>
        <dbReference type="ARBA" id="ARBA00022723"/>
    </source>
</evidence>
<keyword evidence="4" id="KW-0732">Signal</keyword>
<keyword evidence="2 8" id="KW-0349">Heme</keyword>
<comment type="cofactor">
    <cofactor evidence="8">
        <name>heme</name>
        <dbReference type="ChEBI" id="CHEBI:30413"/>
    </cofactor>
    <text evidence="8">Binds 2 heme groups.</text>
</comment>
<dbReference type="InterPro" id="IPR009056">
    <property type="entry name" value="Cyt_c-like_dom"/>
</dbReference>
<evidence type="ECO:0000256" key="1">
    <source>
        <dbReference type="ARBA" id="ARBA00004418"/>
    </source>
</evidence>
<keyword evidence="7 9" id="KW-0408">Iron</keyword>
<protein>
    <submittedName>
        <fullName evidence="11">Cytochrome-c peroxidase</fullName>
    </submittedName>
</protein>
<evidence type="ECO:0000256" key="5">
    <source>
        <dbReference type="ARBA" id="ARBA00022764"/>
    </source>
</evidence>
<feature type="binding site" description="axial binding residue" evidence="9">
    <location>
        <position position="293"/>
    </location>
    <ligand>
        <name>heme c</name>
        <dbReference type="ChEBI" id="CHEBI:61717"/>
        <label>2</label>
    </ligand>
    <ligandPart>
        <name>Fe</name>
        <dbReference type="ChEBI" id="CHEBI:18248"/>
    </ligandPart>
</feature>
<feature type="domain" description="Cytochrome c" evidence="10">
    <location>
        <begin position="57"/>
        <end position="165"/>
    </location>
</feature>
<dbReference type="GO" id="GO:0046872">
    <property type="term" value="F:metal ion binding"/>
    <property type="evidence" value="ECO:0007669"/>
    <property type="project" value="UniProtKB-KW"/>
</dbReference>
<dbReference type="PANTHER" id="PTHR30600">
    <property type="entry name" value="CYTOCHROME C PEROXIDASE-RELATED"/>
    <property type="match status" value="1"/>
</dbReference>
<gene>
    <name evidence="11" type="ORF">G4Y79_12375</name>
</gene>
<dbReference type="InterPro" id="IPR036909">
    <property type="entry name" value="Cyt_c-like_dom_sf"/>
</dbReference>
<dbReference type="InterPro" id="IPR051395">
    <property type="entry name" value="Cytochrome_c_Peroxidase/MauG"/>
</dbReference>
<dbReference type="PIRSF" id="PIRSF000294">
    <property type="entry name" value="Cytochrome-c_peroxidase"/>
    <property type="match status" value="1"/>
</dbReference>
<evidence type="ECO:0000256" key="6">
    <source>
        <dbReference type="ARBA" id="ARBA00023002"/>
    </source>
</evidence>
<dbReference type="Proteomes" id="UP000594468">
    <property type="component" value="Chromosome"/>
</dbReference>
<dbReference type="RefSeq" id="WP_195168588.1">
    <property type="nucleotide sequence ID" value="NZ_CP062983.1"/>
</dbReference>
<name>A0A7S8E555_9CHLR</name>
<dbReference type="InterPro" id="IPR004852">
    <property type="entry name" value="Di-haem_cyt_c_peroxidsae"/>
</dbReference>
<dbReference type="GO" id="GO:0042597">
    <property type="term" value="C:periplasmic space"/>
    <property type="evidence" value="ECO:0007669"/>
    <property type="project" value="UniProtKB-SubCell"/>
</dbReference>
<evidence type="ECO:0000256" key="4">
    <source>
        <dbReference type="ARBA" id="ARBA00022729"/>
    </source>
</evidence>
<comment type="subcellular location">
    <subcellularLocation>
        <location evidence="1">Periplasm</location>
    </subcellularLocation>
</comment>
<evidence type="ECO:0000259" key="10">
    <source>
        <dbReference type="PROSITE" id="PS51007"/>
    </source>
</evidence>
<evidence type="ECO:0000313" key="11">
    <source>
        <dbReference type="EMBL" id="QPC80513.1"/>
    </source>
</evidence>
<keyword evidence="6" id="KW-0560">Oxidoreductase</keyword>
<feature type="binding site" description="covalent" evidence="8">
    <location>
        <position position="225"/>
    </location>
    <ligand>
        <name>heme c</name>
        <dbReference type="ChEBI" id="CHEBI:61717"/>
        <label>2</label>
    </ligand>
</feature>
<dbReference type="Gene3D" id="1.10.760.10">
    <property type="entry name" value="Cytochrome c-like domain"/>
    <property type="match status" value="2"/>
</dbReference>
<feature type="binding site" description="covalent" evidence="8">
    <location>
        <position position="228"/>
    </location>
    <ligand>
        <name>heme c</name>
        <dbReference type="ChEBI" id="CHEBI:61717"/>
        <label>2</label>
    </ligand>
</feature>
<dbReference type="SUPFAM" id="SSF46626">
    <property type="entry name" value="Cytochrome c"/>
    <property type="match status" value="2"/>
</dbReference>
<dbReference type="EMBL" id="CP062983">
    <property type="protein sequence ID" value="QPC80513.1"/>
    <property type="molecule type" value="Genomic_DNA"/>
</dbReference>
<evidence type="ECO:0000256" key="8">
    <source>
        <dbReference type="PIRSR" id="PIRSR000294-1"/>
    </source>
</evidence>
<dbReference type="GO" id="GO:0009055">
    <property type="term" value="F:electron transfer activity"/>
    <property type="evidence" value="ECO:0007669"/>
    <property type="project" value="InterPro"/>
</dbReference>
<keyword evidence="3 9" id="KW-0479">Metal-binding</keyword>
<evidence type="ECO:0000256" key="2">
    <source>
        <dbReference type="ARBA" id="ARBA00022617"/>
    </source>
</evidence>
<keyword evidence="11" id="KW-0575">Peroxidase</keyword>
<reference evidence="11 12" key="1">
    <citation type="submission" date="2020-02" db="EMBL/GenBank/DDBJ databases">
        <authorList>
            <person name="Zheng R.K."/>
            <person name="Sun C.M."/>
        </authorList>
    </citation>
    <scope>NUCLEOTIDE SEQUENCE [LARGE SCALE GENOMIC DNA]</scope>
    <source>
        <strain evidence="12">rifampicinis</strain>
    </source>
</reference>
<dbReference type="GO" id="GO:0020037">
    <property type="term" value="F:heme binding"/>
    <property type="evidence" value="ECO:0007669"/>
    <property type="project" value="InterPro"/>
</dbReference>
<dbReference type="KEGG" id="pmet:G4Y79_12375"/>
<feature type="binding site" description="axial binding residue" evidence="9">
    <location>
        <position position="83"/>
    </location>
    <ligand>
        <name>heme c</name>
        <dbReference type="ChEBI" id="CHEBI:61717"/>
        <label>1</label>
    </ligand>
    <ligandPart>
        <name>Fe</name>
        <dbReference type="ChEBI" id="CHEBI:18248"/>
    </ligandPart>
</feature>
<feature type="binding site" description="axial binding residue" evidence="9">
    <location>
        <position position="99"/>
    </location>
    <ligand>
        <name>heme c</name>
        <dbReference type="ChEBI" id="CHEBI:61717"/>
        <label>1</label>
    </ligand>
    <ligandPart>
        <name>Fe</name>
        <dbReference type="ChEBI" id="CHEBI:18248"/>
    </ligandPart>
</feature>
<evidence type="ECO:0000256" key="9">
    <source>
        <dbReference type="PIRSR" id="PIRSR000294-2"/>
    </source>
</evidence>
<feature type="binding site" description="axial binding residue" evidence="9">
    <location>
        <position position="229"/>
    </location>
    <ligand>
        <name>heme c</name>
        <dbReference type="ChEBI" id="CHEBI:61717"/>
        <label>2</label>
    </ligand>
    <ligandPart>
        <name>Fe</name>
        <dbReference type="ChEBI" id="CHEBI:18248"/>
    </ligandPart>
</feature>
<dbReference type="Pfam" id="PF03150">
    <property type="entry name" value="CCP_MauG"/>
    <property type="match status" value="1"/>
</dbReference>
<feature type="binding site" description="covalent" evidence="8">
    <location>
        <position position="82"/>
    </location>
    <ligand>
        <name>heme c</name>
        <dbReference type="ChEBI" id="CHEBI:61717"/>
        <label>1</label>
    </ligand>
</feature>
<keyword evidence="5" id="KW-0574">Periplasm</keyword>
<feature type="binding site" description="covalent" evidence="8">
    <location>
        <position position="79"/>
    </location>
    <ligand>
        <name>heme c</name>
        <dbReference type="ChEBI" id="CHEBI:61717"/>
        <label>1</label>
    </ligand>
</feature>
<dbReference type="GO" id="GO:0004130">
    <property type="term" value="F:cytochrome-c peroxidase activity"/>
    <property type="evidence" value="ECO:0007669"/>
    <property type="project" value="TreeGrafter"/>
</dbReference>
<dbReference type="PROSITE" id="PS51007">
    <property type="entry name" value="CYTC"/>
    <property type="match status" value="2"/>
</dbReference>
<proteinExistence type="predicted"/>
<evidence type="ECO:0000313" key="12">
    <source>
        <dbReference type="Proteomes" id="UP000594468"/>
    </source>
</evidence>
<dbReference type="AlphaFoldDB" id="A0A7S8E555"/>
<feature type="domain" description="Cytochrome c" evidence="10">
    <location>
        <begin position="211"/>
        <end position="318"/>
    </location>
</feature>
<evidence type="ECO:0000256" key="7">
    <source>
        <dbReference type="ARBA" id="ARBA00023004"/>
    </source>
</evidence>
<accession>A0A7S8E555</accession>